<keyword evidence="2" id="KW-0812">Transmembrane</keyword>
<dbReference type="NCBIfam" id="TIGR02532">
    <property type="entry name" value="IV_pilin_GFxxxE"/>
    <property type="match status" value="1"/>
</dbReference>
<dbReference type="Gene3D" id="3.30.700.10">
    <property type="entry name" value="Glycoprotein, Type 4 Pilin"/>
    <property type="match status" value="1"/>
</dbReference>
<evidence type="ECO:0000256" key="2">
    <source>
        <dbReference type="SAM" id="Phobius"/>
    </source>
</evidence>
<dbReference type="InterPro" id="IPR012902">
    <property type="entry name" value="N_methyl_site"/>
</dbReference>
<dbReference type="InterPro" id="IPR001082">
    <property type="entry name" value="Pilin"/>
</dbReference>
<dbReference type="Pfam" id="PF00114">
    <property type="entry name" value="Pilin"/>
    <property type="match status" value="1"/>
</dbReference>
<organism evidence="3">
    <name type="scientific">hydrothermal vent metagenome</name>
    <dbReference type="NCBI Taxonomy" id="652676"/>
    <lineage>
        <taxon>unclassified sequences</taxon>
        <taxon>metagenomes</taxon>
        <taxon>ecological metagenomes</taxon>
    </lineage>
</organism>
<keyword evidence="2" id="KW-0472">Membrane</keyword>
<dbReference type="PANTHER" id="PTHR30093:SF34">
    <property type="entry name" value="PREPILIN PEPTIDASE-DEPENDENT PROTEIN D"/>
    <property type="match status" value="1"/>
</dbReference>
<dbReference type="InterPro" id="IPR045584">
    <property type="entry name" value="Pilin-like"/>
</dbReference>
<dbReference type="SUPFAM" id="SSF54523">
    <property type="entry name" value="Pili subunits"/>
    <property type="match status" value="1"/>
</dbReference>
<proteinExistence type="predicted"/>
<accession>A0A3B0VMP6</accession>
<dbReference type="Pfam" id="PF07963">
    <property type="entry name" value="N_methyl"/>
    <property type="match status" value="1"/>
</dbReference>
<sequence>MKNQKRQAGFTLIELMIVIAIIGILMAYAIPAYRDYGTRTKAGECLAIMAGAKVAVSERWSTLNNLALITDNASALLADPLTITGPNVTSVTVGAGGVITCLIGGVDPDIQGETITLQPTPAAGSLAWACSTSSGIADPHKPGGC</sequence>
<reference evidence="3" key="1">
    <citation type="submission" date="2018-06" db="EMBL/GenBank/DDBJ databases">
        <authorList>
            <person name="Zhirakovskaya E."/>
        </authorList>
    </citation>
    <scope>NUCLEOTIDE SEQUENCE</scope>
</reference>
<dbReference type="PANTHER" id="PTHR30093">
    <property type="entry name" value="GENERAL SECRETION PATHWAY PROTEIN G"/>
    <property type="match status" value="1"/>
</dbReference>
<dbReference type="GO" id="GO:0007155">
    <property type="term" value="P:cell adhesion"/>
    <property type="evidence" value="ECO:0007669"/>
    <property type="project" value="InterPro"/>
</dbReference>
<keyword evidence="2" id="KW-1133">Transmembrane helix</keyword>
<protein>
    <submittedName>
        <fullName evidence="3">Type IV pilin PilA</fullName>
    </submittedName>
</protein>
<gene>
    <name evidence="3" type="ORF">MNBD_GAMMA01-39</name>
</gene>
<dbReference type="GO" id="GO:0009289">
    <property type="term" value="C:pilus"/>
    <property type="evidence" value="ECO:0007669"/>
    <property type="project" value="InterPro"/>
</dbReference>
<keyword evidence="1" id="KW-0488">Methylation</keyword>
<dbReference type="EMBL" id="UOEW01000009">
    <property type="protein sequence ID" value="VAW32904.1"/>
    <property type="molecule type" value="Genomic_DNA"/>
</dbReference>
<evidence type="ECO:0000313" key="3">
    <source>
        <dbReference type="EMBL" id="VAW32904.1"/>
    </source>
</evidence>
<dbReference type="AlphaFoldDB" id="A0A3B0VMP6"/>
<name>A0A3B0VMP6_9ZZZZ</name>
<feature type="transmembrane region" description="Helical" evidence="2">
    <location>
        <begin position="12"/>
        <end position="30"/>
    </location>
</feature>
<evidence type="ECO:0000256" key="1">
    <source>
        <dbReference type="ARBA" id="ARBA00022481"/>
    </source>
</evidence>